<feature type="transmembrane region" description="Helical" evidence="7">
    <location>
        <begin position="12"/>
        <end position="37"/>
    </location>
</feature>
<keyword evidence="2" id="KW-0813">Transport</keyword>
<evidence type="ECO:0000256" key="2">
    <source>
        <dbReference type="ARBA" id="ARBA00022448"/>
    </source>
</evidence>
<evidence type="ECO:0000256" key="3">
    <source>
        <dbReference type="ARBA" id="ARBA00022692"/>
    </source>
</evidence>
<dbReference type="Proteomes" id="UP001558713">
    <property type="component" value="Unassembled WGS sequence"/>
</dbReference>
<feature type="transmembrane region" description="Helical" evidence="7">
    <location>
        <begin position="199"/>
        <end position="220"/>
    </location>
</feature>
<feature type="transmembrane region" description="Helical" evidence="7">
    <location>
        <begin position="232"/>
        <end position="255"/>
    </location>
</feature>
<feature type="transmembrane region" description="Helical" evidence="7">
    <location>
        <begin position="275"/>
        <end position="296"/>
    </location>
</feature>
<dbReference type="Gene3D" id="1.20.1740.10">
    <property type="entry name" value="Amino acid/polyamine transporter I"/>
    <property type="match status" value="1"/>
</dbReference>
<feature type="transmembrane region" description="Helical" evidence="7">
    <location>
        <begin position="88"/>
        <end position="110"/>
    </location>
</feature>
<dbReference type="AlphaFoldDB" id="A0ABD0Z863"/>
<dbReference type="PANTHER" id="PTHR22950:SF698">
    <property type="entry name" value="AMINO ACID TRANSPORTER TRANSMEMBRANE DOMAIN-CONTAINING PROTEIN"/>
    <property type="match status" value="1"/>
</dbReference>
<feature type="transmembrane region" description="Helical" evidence="7">
    <location>
        <begin position="43"/>
        <end position="67"/>
    </location>
</feature>
<feature type="transmembrane region" description="Helical" evidence="7">
    <location>
        <begin position="375"/>
        <end position="401"/>
    </location>
</feature>
<feature type="transmembrane region" description="Helical" evidence="7">
    <location>
        <begin position="157"/>
        <end position="179"/>
    </location>
</feature>
<evidence type="ECO:0000313" key="10">
    <source>
        <dbReference type="Proteomes" id="UP001558713"/>
    </source>
</evidence>
<evidence type="ECO:0000256" key="6">
    <source>
        <dbReference type="ARBA" id="ARBA00023136"/>
    </source>
</evidence>
<name>A0ABD0Z863_CARAN</name>
<proteinExistence type="predicted"/>
<keyword evidence="5 7" id="KW-1133">Transmembrane helix</keyword>
<feature type="transmembrane region" description="Helical" evidence="7">
    <location>
        <begin position="342"/>
        <end position="363"/>
    </location>
</feature>
<feature type="transmembrane region" description="Helical" evidence="7">
    <location>
        <begin position="136"/>
        <end position="152"/>
    </location>
</feature>
<evidence type="ECO:0000256" key="1">
    <source>
        <dbReference type="ARBA" id="ARBA00004141"/>
    </source>
</evidence>
<keyword evidence="4" id="KW-0029">Amino-acid transport</keyword>
<feature type="domain" description="Amino acid transporter transmembrane" evidence="8">
    <location>
        <begin position="14"/>
        <end position="397"/>
    </location>
</feature>
<comment type="subcellular location">
    <subcellularLocation>
        <location evidence="1">Membrane</location>
        <topology evidence="1">Multi-pass membrane protein</topology>
    </subcellularLocation>
</comment>
<feature type="transmembrane region" description="Helical" evidence="7">
    <location>
        <begin position="317"/>
        <end position="336"/>
    </location>
</feature>
<dbReference type="PANTHER" id="PTHR22950">
    <property type="entry name" value="AMINO ACID TRANSPORTER"/>
    <property type="match status" value="1"/>
</dbReference>
<keyword evidence="10" id="KW-1185">Reference proteome</keyword>
<comment type="caution">
    <text evidence="9">The sequence shown here is derived from an EMBL/GenBank/DDBJ whole genome shotgun (WGS) entry which is preliminary data.</text>
</comment>
<evidence type="ECO:0000256" key="7">
    <source>
        <dbReference type="SAM" id="Phobius"/>
    </source>
</evidence>
<evidence type="ECO:0000256" key="5">
    <source>
        <dbReference type="ARBA" id="ARBA00022989"/>
    </source>
</evidence>
<accession>A0ABD0Z863</accession>
<dbReference type="InterPro" id="IPR013057">
    <property type="entry name" value="AA_transpt_TM"/>
</dbReference>
<evidence type="ECO:0000259" key="8">
    <source>
        <dbReference type="Pfam" id="PF01490"/>
    </source>
</evidence>
<keyword evidence="3 7" id="KW-0812">Transmembrane</keyword>
<protein>
    <submittedName>
        <fullName evidence="9">Amino acid transporter AVT1J</fullName>
    </submittedName>
</protein>
<dbReference type="Pfam" id="PF01490">
    <property type="entry name" value="Aa_trans"/>
    <property type="match status" value="1"/>
</dbReference>
<organism evidence="9 10">
    <name type="scientific">Cardamine amara subsp. amara</name>
    <dbReference type="NCBI Taxonomy" id="228776"/>
    <lineage>
        <taxon>Eukaryota</taxon>
        <taxon>Viridiplantae</taxon>
        <taxon>Streptophyta</taxon>
        <taxon>Embryophyta</taxon>
        <taxon>Tracheophyta</taxon>
        <taxon>Spermatophyta</taxon>
        <taxon>Magnoliopsida</taxon>
        <taxon>eudicotyledons</taxon>
        <taxon>Gunneridae</taxon>
        <taxon>Pentapetalae</taxon>
        <taxon>rosids</taxon>
        <taxon>malvids</taxon>
        <taxon>Brassicales</taxon>
        <taxon>Brassicaceae</taxon>
        <taxon>Cardamineae</taxon>
        <taxon>Cardamine</taxon>
    </lineage>
</organism>
<evidence type="ECO:0000313" key="9">
    <source>
        <dbReference type="EMBL" id="KAL1190782.1"/>
    </source>
</evidence>
<evidence type="ECO:0000256" key="4">
    <source>
        <dbReference type="ARBA" id="ARBA00022970"/>
    </source>
</evidence>
<gene>
    <name evidence="9" type="ORF">V5N11_010132</name>
</gene>
<reference evidence="9 10" key="1">
    <citation type="submission" date="2024-04" db="EMBL/GenBank/DDBJ databases">
        <title>Genome assembly C_amara_ONT_v2.</title>
        <authorList>
            <person name="Yant L."/>
            <person name="Moore C."/>
            <person name="Slenker M."/>
        </authorList>
    </citation>
    <scope>NUCLEOTIDE SEQUENCE [LARGE SCALE GENOMIC DNA]</scope>
    <source>
        <tissue evidence="9">Leaf</tissue>
    </source>
</reference>
<dbReference type="GO" id="GO:0031090">
    <property type="term" value="C:organelle membrane"/>
    <property type="evidence" value="ECO:0007669"/>
    <property type="project" value="UniProtKB-ARBA"/>
</dbReference>
<dbReference type="GO" id="GO:0006865">
    <property type="term" value="P:amino acid transport"/>
    <property type="evidence" value="ECO:0007669"/>
    <property type="project" value="UniProtKB-KW"/>
</dbReference>
<sequence>MEYSGDYDGEVGVSSVHACFNILNSLSGVGILAIPYALASGGWISILFFILIGVTTWYTGLLLQRCLKLDPMIRSYPEIAEKAFGKKGGFLVSFFIYIELFLVATAILILEADNMYHMFPNAAIRFHECLILDKKHLFIVIASLIVIPTMWLEKQDFLSYISAGGILVSCILVASIFWIGAIENIGFKNKGVLVNWQGVPTAVSLYLVCYTAHPVFPTIYNSMKNKSHFPKILFISFALSSIIYGLMAIFGYLMYGEEVQSQITLNLPTHKVSAMIAISTTILSPLTKYALILSPIMEAIKTRLIQANYKSKSIRKLIGTGLVLGTILVALVVPLFGYVMSLIGALMTSCTSIVFPCVIYLKISKRYRRCLEFESVVLVVIIVMGLVLMVTGTYSTIVGIIDHL</sequence>
<dbReference type="EMBL" id="JBANAX010000869">
    <property type="protein sequence ID" value="KAL1190782.1"/>
    <property type="molecule type" value="Genomic_DNA"/>
</dbReference>
<keyword evidence="6 7" id="KW-0472">Membrane</keyword>